<gene>
    <name evidence="1" type="ORF">L211DRAFT_489206</name>
</gene>
<proteinExistence type="predicted"/>
<organism evidence="1 2">
    <name type="scientific">Terfezia boudieri ATCC MYA-4762</name>
    <dbReference type="NCBI Taxonomy" id="1051890"/>
    <lineage>
        <taxon>Eukaryota</taxon>
        <taxon>Fungi</taxon>
        <taxon>Dikarya</taxon>
        <taxon>Ascomycota</taxon>
        <taxon>Pezizomycotina</taxon>
        <taxon>Pezizomycetes</taxon>
        <taxon>Pezizales</taxon>
        <taxon>Pezizaceae</taxon>
        <taxon>Terfezia</taxon>
    </lineage>
</organism>
<evidence type="ECO:0000313" key="1">
    <source>
        <dbReference type="EMBL" id="RPB20909.1"/>
    </source>
</evidence>
<dbReference type="Proteomes" id="UP000267821">
    <property type="component" value="Unassembled WGS sequence"/>
</dbReference>
<dbReference type="AlphaFoldDB" id="A0A3N4LHF5"/>
<name>A0A3N4LHF5_9PEZI</name>
<sequence>MCKPRAVCNLCSCPRSQPDHTCGTASLTIVCLHLSSLSSLPDFFSNITSTHSNRNVQEFDAVLPCSTFASTAKMDSAEQP</sequence>
<evidence type="ECO:0000313" key="2">
    <source>
        <dbReference type="Proteomes" id="UP000267821"/>
    </source>
</evidence>
<dbReference type="EMBL" id="ML121566">
    <property type="protein sequence ID" value="RPB20909.1"/>
    <property type="molecule type" value="Genomic_DNA"/>
</dbReference>
<accession>A0A3N4LHF5</accession>
<keyword evidence="2" id="KW-1185">Reference proteome</keyword>
<dbReference type="InParanoid" id="A0A3N4LHF5"/>
<reference evidence="1 2" key="1">
    <citation type="journal article" date="2018" name="Nat. Ecol. Evol.">
        <title>Pezizomycetes genomes reveal the molecular basis of ectomycorrhizal truffle lifestyle.</title>
        <authorList>
            <person name="Murat C."/>
            <person name="Payen T."/>
            <person name="Noel B."/>
            <person name="Kuo A."/>
            <person name="Morin E."/>
            <person name="Chen J."/>
            <person name="Kohler A."/>
            <person name="Krizsan K."/>
            <person name="Balestrini R."/>
            <person name="Da Silva C."/>
            <person name="Montanini B."/>
            <person name="Hainaut M."/>
            <person name="Levati E."/>
            <person name="Barry K.W."/>
            <person name="Belfiori B."/>
            <person name="Cichocki N."/>
            <person name="Clum A."/>
            <person name="Dockter R.B."/>
            <person name="Fauchery L."/>
            <person name="Guy J."/>
            <person name="Iotti M."/>
            <person name="Le Tacon F."/>
            <person name="Lindquist E.A."/>
            <person name="Lipzen A."/>
            <person name="Malagnac F."/>
            <person name="Mello A."/>
            <person name="Molinier V."/>
            <person name="Miyauchi S."/>
            <person name="Poulain J."/>
            <person name="Riccioni C."/>
            <person name="Rubini A."/>
            <person name="Sitrit Y."/>
            <person name="Splivallo R."/>
            <person name="Traeger S."/>
            <person name="Wang M."/>
            <person name="Zifcakova L."/>
            <person name="Wipf D."/>
            <person name="Zambonelli A."/>
            <person name="Paolocci F."/>
            <person name="Nowrousian M."/>
            <person name="Ottonello S."/>
            <person name="Baldrian P."/>
            <person name="Spatafora J.W."/>
            <person name="Henrissat B."/>
            <person name="Nagy L.G."/>
            <person name="Aury J.M."/>
            <person name="Wincker P."/>
            <person name="Grigoriev I.V."/>
            <person name="Bonfante P."/>
            <person name="Martin F.M."/>
        </authorList>
    </citation>
    <scope>NUCLEOTIDE SEQUENCE [LARGE SCALE GENOMIC DNA]</scope>
    <source>
        <strain evidence="1 2">ATCC MYA-4762</strain>
    </source>
</reference>
<protein>
    <submittedName>
        <fullName evidence="1">Uncharacterized protein</fullName>
    </submittedName>
</protein>